<comment type="subcellular location">
    <subcellularLocation>
        <location evidence="1">Membrane</location>
        <topology evidence="1">Multi-pass membrane protein</topology>
    </subcellularLocation>
</comment>
<reference evidence="13" key="2">
    <citation type="submission" date="2025-08" db="UniProtKB">
        <authorList>
            <consortium name="Ensembl"/>
        </authorList>
    </citation>
    <scope>IDENTIFICATION</scope>
</reference>
<dbReference type="PANTHER" id="PTHR43829">
    <property type="entry name" value="AQUAPORIN OR AQUAGLYCEROPORIN RELATED"/>
    <property type="match status" value="1"/>
</dbReference>
<evidence type="ECO:0000256" key="8">
    <source>
        <dbReference type="ARBA" id="ARBA00034651"/>
    </source>
</evidence>
<dbReference type="InParanoid" id="A0A3P8V7E6"/>
<dbReference type="PRINTS" id="PR02019">
    <property type="entry name" value="AQUAPORIN7"/>
</dbReference>
<dbReference type="GeneTree" id="ENSGT00940000164368"/>
<dbReference type="Gene3D" id="1.20.1080.10">
    <property type="entry name" value="Glycerol uptake facilitator protein"/>
    <property type="match status" value="1"/>
</dbReference>
<feature type="chain" id="PRO_5018004590" evidence="12">
    <location>
        <begin position="17"/>
        <end position="391"/>
    </location>
</feature>
<dbReference type="InterPro" id="IPR022357">
    <property type="entry name" value="MIP_CS"/>
</dbReference>
<evidence type="ECO:0000256" key="12">
    <source>
        <dbReference type="SAM" id="SignalP"/>
    </source>
</evidence>
<feature type="transmembrane region" description="Helical" evidence="11">
    <location>
        <begin position="185"/>
        <end position="205"/>
    </location>
</feature>
<dbReference type="SUPFAM" id="SSF81338">
    <property type="entry name" value="Aquaporin-like"/>
    <property type="match status" value="1"/>
</dbReference>
<dbReference type="FunCoup" id="A0A3P8V7E6">
    <property type="interactions" value="3"/>
</dbReference>
<feature type="signal peptide" evidence="12">
    <location>
        <begin position="1"/>
        <end position="16"/>
    </location>
</feature>
<evidence type="ECO:0000256" key="10">
    <source>
        <dbReference type="RuleBase" id="RU000477"/>
    </source>
</evidence>
<dbReference type="PANTHER" id="PTHR43829:SF13">
    <property type="entry name" value="AQUAPORIN-10"/>
    <property type="match status" value="1"/>
</dbReference>
<evidence type="ECO:0000313" key="13">
    <source>
        <dbReference type="Ensembl" id="ENSCSEP00000011278.1"/>
    </source>
</evidence>
<keyword evidence="3 10" id="KW-0813">Transport</keyword>
<evidence type="ECO:0000256" key="3">
    <source>
        <dbReference type="ARBA" id="ARBA00022448"/>
    </source>
</evidence>
<keyword evidence="6 11" id="KW-0472">Membrane</keyword>
<keyword evidence="5 11" id="KW-1133">Transmembrane helix</keyword>
<keyword evidence="4 10" id="KW-0812">Transmembrane</keyword>
<keyword evidence="14" id="KW-1185">Reference proteome</keyword>
<dbReference type="PROSITE" id="PS00221">
    <property type="entry name" value="MIP"/>
    <property type="match status" value="1"/>
</dbReference>
<dbReference type="FunFam" id="1.20.1080.10:FF:000005">
    <property type="entry name" value="Aquaporin 3"/>
    <property type="match status" value="1"/>
</dbReference>
<dbReference type="AlphaFoldDB" id="A0A3P8V7E6"/>
<proteinExistence type="inferred from homology"/>
<protein>
    <submittedName>
        <fullName evidence="13">Aquaporin 10b</fullName>
    </submittedName>
</protein>
<dbReference type="InterPro" id="IPR023271">
    <property type="entry name" value="Aquaporin-like"/>
</dbReference>
<reference evidence="13" key="3">
    <citation type="submission" date="2025-09" db="UniProtKB">
        <authorList>
            <consortium name="Ensembl"/>
        </authorList>
    </citation>
    <scope>IDENTIFICATION</scope>
</reference>
<dbReference type="GeneID" id="103394540"/>
<dbReference type="Pfam" id="PF00230">
    <property type="entry name" value="MIP"/>
    <property type="match status" value="1"/>
</dbReference>
<dbReference type="InterPro" id="IPR000425">
    <property type="entry name" value="MIP"/>
</dbReference>
<comment type="catalytic activity">
    <reaction evidence="9">
        <text>glycerol(in) = glycerol(out)</text>
        <dbReference type="Rhea" id="RHEA:29675"/>
        <dbReference type="ChEBI" id="CHEBI:17754"/>
    </reaction>
</comment>
<dbReference type="RefSeq" id="XP_008330120.1">
    <property type="nucleotide sequence ID" value="XM_008331898.2"/>
</dbReference>
<evidence type="ECO:0000256" key="11">
    <source>
        <dbReference type="SAM" id="Phobius"/>
    </source>
</evidence>
<dbReference type="GO" id="GO:0015204">
    <property type="term" value="F:urea transmembrane transporter activity"/>
    <property type="evidence" value="ECO:0007669"/>
    <property type="project" value="Ensembl"/>
</dbReference>
<comment type="similarity">
    <text evidence="2 10">Belongs to the MIP/aquaporin (TC 1.A.8) family.</text>
</comment>
<reference evidence="13 14" key="1">
    <citation type="journal article" date="2014" name="Nat. Genet.">
        <title>Whole-genome sequence of a flatfish provides insights into ZW sex chromosome evolution and adaptation to a benthic lifestyle.</title>
        <authorList>
            <person name="Chen S."/>
            <person name="Zhang G."/>
            <person name="Shao C."/>
            <person name="Huang Q."/>
            <person name="Liu G."/>
            <person name="Zhang P."/>
            <person name="Song W."/>
            <person name="An N."/>
            <person name="Chalopin D."/>
            <person name="Volff J.N."/>
            <person name="Hong Y."/>
            <person name="Li Q."/>
            <person name="Sha Z."/>
            <person name="Zhou H."/>
            <person name="Xie M."/>
            <person name="Yu Q."/>
            <person name="Liu Y."/>
            <person name="Xiang H."/>
            <person name="Wang N."/>
            <person name="Wu K."/>
            <person name="Yang C."/>
            <person name="Zhou Q."/>
            <person name="Liao X."/>
            <person name="Yang L."/>
            <person name="Hu Q."/>
            <person name="Zhang J."/>
            <person name="Meng L."/>
            <person name="Jin L."/>
            <person name="Tian Y."/>
            <person name="Lian J."/>
            <person name="Yang J."/>
            <person name="Miao G."/>
            <person name="Liu S."/>
            <person name="Liang Z."/>
            <person name="Yan F."/>
            <person name="Li Y."/>
            <person name="Sun B."/>
            <person name="Zhang H."/>
            <person name="Zhang J."/>
            <person name="Zhu Y."/>
            <person name="Du M."/>
            <person name="Zhao Y."/>
            <person name="Schartl M."/>
            <person name="Tang Q."/>
            <person name="Wang J."/>
        </authorList>
    </citation>
    <scope>NUCLEOTIDE SEQUENCE</scope>
</reference>
<name>A0A3P8V7E6_CYNSE</name>
<evidence type="ECO:0000256" key="7">
    <source>
        <dbReference type="ARBA" id="ARBA00033993"/>
    </source>
</evidence>
<evidence type="ECO:0000313" key="14">
    <source>
        <dbReference type="Proteomes" id="UP000265120"/>
    </source>
</evidence>
<evidence type="ECO:0000256" key="2">
    <source>
        <dbReference type="ARBA" id="ARBA00006175"/>
    </source>
</evidence>
<evidence type="ECO:0000256" key="5">
    <source>
        <dbReference type="ARBA" id="ARBA00022989"/>
    </source>
</evidence>
<evidence type="ECO:0000256" key="4">
    <source>
        <dbReference type="ARBA" id="ARBA00022692"/>
    </source>
</evidence>
<feature type="transmembrane region" description="Helical" evidence="11">
    <location>
        <begin position="274"/>
        <end position="298"/>
    </location>
</feature>
<dbReference type="GO" id="GO:0016323">
    <property type="term" value="C:basolateral plasma membrane"/>
    <property type="evidence" value="ECO:0007669"/>
    <property type="project" value="TreeGrafter"/>
</dbReference>
<dbReference type="OrthoDB" id="3222at2759"/>
<dbReference type="GO" id="GO:0015254">
    <property type="term" value="F:glycerol channel activity"/>
    <property type="evidence" value="ECO:0007669"/>
    <property type="project" value="TreeGrafter"/>
</dbReference>
<evidence type="ECO:0000256" key="9">
    <source>
        <dbReference type="ARBA" id="ARBA00049405"/>
    </source>
</evidence>
<dbReference type="STRING" id="244447.ENSCSEP00000011278"/>
<dbReference type="KEGG" id="csem:103394540"/>
<dbReference type="Proteomes" id="UP000265120">
    <property type="component" value="Chromosome 18"/>
</dbReference>
<feature type="transmembrane region" description="Helical" evidence="11">
    <location>
        <begin position="145"/>
        <end position="165"/>
    </location>
</feature>
<dbReference type="GO" id="GO:0015250">
    <property type="term" value="F:water channel activity"/>
    <property type="evidence" value="ECO:0007669"/>
    <property type="project" value="TreeGrafter"/>
</dbReference>
<evidence type="ECO:0000256" key="1">
    <source>
        <dbReference type="ARBA" id="ARBA00004141"/>
    </source>
</evidence>
<feature type="transmembrane region" description="Helical" evidence="11">
    <location>
        <begin position="217"/>
        <end position="236"/>
    </location>
</feature>
<feature type="transmembrane region" description="Helical" evidence="11">
    <location>
        <begin position="242"/>
        <end position="262"/>
    </location>
</feature>
<accession>A0A3P8V7E6</accession>
<dbReference type="CDD" id="cd00333">
    <property type="entry name" value="MIP"/>
    <property type="match status" value="1"/>
</dbReference>
<keyword evidence="12" id="KW-0732">Signal</keyword>
<dbReference type="PRINTS" id="PR00783">
    <property type="entry name" value="MINTRINSICP"/>
</dbReference>
<dbReference type="InterPro" id="IPR050363">
    <property type="entry name" value="MIP/Aquaporin"/>
</dbReference>
<comment type="catalytic activity">
    <reaction evidence="7">
        <text>urea(in) = urea(out)</text>
        <dbReference type="Rhea" id="RHEA:32799"/>
        <dbReference type="ChEBI" id="CHEBI:16199"/>
    </reaction>
</comment>
<dbReference type="NCBIfam" id="TIGR00861">
    <property type="entry name" value="MIP"/>
    <property type="match status" value="1"/>
</dbReference>
<dbReference type="Ensembl" id="ENSCSET00000011418.1">
    <property type="protein sequence ID" value="ENSCSEP00000011278.1"/>
    <property type="gene ID" value="ENSCSEG00000007250.1"/>
</dbReference>
<feature type="transmembrane region" description="Helical" evidence="11">
    <location>
        <begin position="325"/>
        <end position="348"/>
    </location>
</feature>
<evidence type="ECO:0000256" key="6">
    <source>
        <dbReference type="ARBA" id="ARBA00023136"/>
    </source>
</evidence>
<feature type="transmembrane region" description="Helical" evidence="11">
    <location>
        <begin position="114"/>
        <end position="133"/>
    </location>
</feature>
<comment type="catalytic activity">
    <reaction evidence="8">
        <text>H2O(in) = H2O(out)</text>
        <dbReference type="Rhea" id="RHEA:29667"/>
        <dbReference type="ChEBI" id="CHEBI:15377"/>
    </reaction>
</comment>
<dbReference type="OMA" id="YCTEGIS"/>
<sequence length="391" mass="42104">MLYSLLLLVCSTSVFVSVFRSESGVLSLSSALAPQSGHKVCDAADCSSMKEHTVFVQAEGALHYRSPPPVGRGAKHLTTEQWTEQEEGRSVMDRLLRKCRIRNQLLRQCLAEGLGVYVMMLFGCGAVAQVTTTRETMGQYLSINLGYALGVTFGIFVSHGVSGAHLNPAVSLSLCVLGRHSWFKLPFYAVFQLIGAFLAAATVYLQYYDAIHAFSGGPLTVSGPNATAAIFATYPADYLSLWGGFLDQVIGTAALLLCVLALGDQRNIYVPDGLQPALVGSVVLVIGISMGSNCGYAINPARDFGPRLFTFLVGWGNDVFIAGGGWWWVPLVAPCVGALLGTLIYELLIEAHHPPSPPEAQASCQEVTEDKTELELELEEVEPGRQKNTSH</sequence>
<organism evidence="13 14">
    <name type="scientific">Cynoglossus semilaevis</name>
    <name type="common">Tongue sole</name>
    <dbReference type="NCBI Taxonomy" id="244447"/>
    <lineage>
        <taxon>Eukaryota</taxon>
        <taxon>Metazoa</taxon>
        <taxon>Chordata</taxon>
        <taxon>Craniata</taxon>
        <taxon>Vertebrata</taxon>
        <taxon>Euteleostomi</taxon>
        <taxon>Actinopterygii</taxon>
        <taxon>Neopterygii</taxon>
        <taxon>Teleostei</taxon>
        <taxon>Neoteleostei</taxon>
        <taxon>Acanthomorphata</taxon>
        <taxon>Carangaria</taxon>
        <taxon>Pleuronectiformes</taxon>
        <taxon>Pleuronectoidei</taxon>
        <taxon>Cynoglossidae</taxon>
        <taxon>Cynoglossinae</taxon>
        <taxon>Cynoglossus</taxon>
    </lineage>
</organism>